<evidence type="ECO:0000313" key="1">
    <source>
        <dbReference type="EMBL" id="MEQ2222085.1"/>
    </source>
</evidence>
<reference evidence="1 2" key="1">
    <citation type="submission" date="2021-06" db="EMBL/GenBank/DDBJ databases">
        <authorList>
            <person name="Palmer J.M."/>
        </authorList>
    </citation>
    <scope>NUCLEOTIDE SEQUENCE [LARGE SCALE GENOMIC DNA]</scope>
    <source>
        <strain evidence="2">if_2019</strain>
        <tissue evidence="1">Muscle</tissue>
    </source>
</reference>
<dbReference type="EMBL" id="JAHRIQ010002450">
    <property type="protein sequence ID" value="MEQ2222085.1"/>
    <property type="molecule type" value="Genomic_DNA"/>
</dbReference>
<protein>
    <submittedName>
        <fullName evidence="1">Uncharacterized protein</fullName>
    </submittedName>
</protein>
<name>A0ABV0SNC6_9TELE</name>
<keyword evidence="2" id="KW-1185">Reference proteome</keyword>
<organism evidence="1 2">
    <name type="scientific">Ilyodon furcidens</name>
    <name type="common">goldbreast splitfin</name>
    <dbReference type="NCBI Taxonomy" id="33524"/>
    <lineage>
        <taxon>Eukaryota</taxon>
        <taxon>Metazoa</taxon>
        <taxon>Chordata</taxon>
        <taxon>Craniata</taxon>
        <taxon>Vertebrata</taxon>
        <taxon>Euteleostomi</taxon>
        <taxon>Actinopterygii</taxon>
        <taxon>Neopterygii</taxon>
        <taxon>Teleostei</taxon>
        <taxon>Neoteleostei</taxon>
        <taxon>Acanthomorphata</taxon>
        <taxon>Ovalentaria</taxon>
        <taxon>Atherinomorphae</taxon>
        <taxon>Cyprinodontiformes</taxon>
        <taxon>Goodeidae</taxon>
        <taxon>Ilyodon</taxon>
    </lineage>
</organism>
<proteinExistence type="predicted"/>
<dbReference type="Proteomes" id="UP001482620">
    <property type="component" value="Unassembled WGS sequence"/>
</dbReference>
<gene>
    <name evidence="1" type="ORF">ILYODFUR_022302</name>
</gene>
<accession>A0ABV0SNC6</accession>
<sequence>MCVELVLCEWGFVGFSGMELRCGAPENKWLDLLGRKRLPVGPVGSSLQLPGASALWLLGGSPGTLSCSSLGGCSSPSDGYPGVPVLWGPLDDYGSDLLRI</sequence>
<evidence type="ECO:0000313" key="2">
    <source>
        <dbReference type="Proteomes" id="UP001482620"/>
    </source>
</evidence>
<comment type="caution">
    <text evidence="1">The sequence shown here is derived from an EMBL/GenBank/DDBJ whole genome shotgun (WGS) entry which is preliminary data.</text>
</comment>